<gene>
    <name evidence="4" type="ORF">SAMN02745243_03216</name>
</gene>
<dbReference type="OrthoDB" id="2045802at2"/>
<dbReference type="InterPro" id="IPR036116">
    <property type="entry name" value="FN3_sf"/>
</dbReference>
<feature type="chain" id="PRO_5012884117" evidence="2">
    <location>
        <begin position="27"/>
        <end position="1744"/>
    </location>
</feature>
<evidence type="ECO:0000256" key="1">
    <source>
        <dbReference type="SAM" id="MobiDB-lite"/>
    </source>
</evidence>
<keyword evidence="2" id="KW-0732">Signal</keyword>
<feature type="domain" description="Fibronectin type-III" evidence="3">
    <location>
        <begin position="1190"/>
        <end position="1288"/>
    </location>
</feature>
<dbReference type="CDD" id="cd00063">
    <property type="entry name" value="FN3"/>
    <property type="match status" value="4"/>
</dbReference>
<dbReference type="PANTHER" id="PTHR46957:SF3">
    <property type="entry name" value="CYTOKINE RECEPTOR"/>
    <property type="match status" value="1"/>
</dbReference>
<proteinExistence type="predicted"/>
<dbReference type="Gene3D" id="3.80.10.10">
    <property type="entry name" value="Ribonuclease Inhibitor"/>
    <property type="match status" value="3"/>
</dbReference>
<dbReference type="InterPro" id="IPR050713">
    <property type="entry name" value="RTP_Phos/Ushers"/>
</dbReference>
<protein>
    <submittedName>
        <fullName evidence="4">Fibronectin type III domain-containing protein</fullName>
    </submittedName>
</protein>
<evidence type="ECO:0000256" key="2">
    <source>
        <dbReference type="SAM" id="SignalP"/>
    </source>
</evidence>
<dbReference type="PROSITE" id="PS00018">
    <property type="entry name" value="EF_HAND_1"/>
    <property type="match status" value="1"/>
</dbReference>
<keyword evidence="5" id="KW-1185">Reference proteome</keyword>
<dbReference type="InterPro" id="IPR018247">
    <property type="entry name" value="EF_Hand_1_Ca_BS"/>
</dbReference>
<dbReference type="InterPro" id="IPR013783">
    <property type="entry name" value="Ig-like_fold"/>
</dbReference>
<dbReference type="SUPFAM" id="SSF52058">
    <property type="entry name" value="L domain-like"/>
    <property type="match status" value="2"/>
</dbReference>
<dbReference type="GO" id="GO:0016020">
    <property type="term" value="C:membrane"/>
    <property type="evidence" value="ECO:0007669"/>
    <property type="project" value="UniProtKB-SubCell"/>
</dbReference>
<accession>A0A1M6TEX8</accession>
<reference evidence="4 5" key="1">
    <citation type="submission" date="2016-11" db="EMBL/GenBank/DDBJ databases">
        <authorList>
            <person name="Jaros S."/>
            <person name="Januszkiewicz K."/>
            <person name="Wedrychowicz H."/>
        </authorList>
    </citation>
    <scope>NUCLEOTIDE SEQUENCE [LARGE SCALE GENOMIC DNA]</scope>
    <source>
        <strain evidence="4 5">DSM 15480</strain>
    </source>
</reference>
<dbReference type="InterPro" id="IPR032675">
    <property type="entry name" value="LRR_dom_sf"/>
</dbReference>
<feature type="region of interest" description="Disordered" evidence="1">
    <location>
        <begin position="28"/>
        <end position="137"/>
    </location>
</feature>
<dbReference type="InterPro" id="IPR003961">
    <property type="entry name" value="FN3_dom"/>
</dbReference>
<feature type="compositionally biased region" description="Basic and acidic residues" evidence="1">
    <location>
        <begin position="87"/>
        <end position="135"/>
    </location>
</feature>
<organism evidence="4 5">
    <name type="scientific">Hespellia stercorisuis DSM 15480</name>
    <dbReference type="NCBI Taxonomy" id="1121950"/>
    <lineage>
        <taxon>Bacteria</taxon>
        <taxon>Bacillati</taxon>
        <taxon>Bacillota</taxon>
        <taxon>Clostridia</taxon>
        <taxon>Lachnospirales</taxon>
        <taxon>Lachnospiraceae</taxon>
        <taxon>Hespellia</taxon>
    </lineage>
</organism>
<dbReference type="EMBL" id="FQZY01000058">
    <property type="protein sequence ID" value="SHK55511.1"/>
    <property type="molecule type" value="Genomic_DNA"/>
</dbReference>
<dbReference type="SMART" id="SM00060">
    <property type="entry name" value="FN3"/>
    <property type="match status" value="6"/>
</dbReference>
<feature type="signal peptide" evidence="2">
    <location>
        <begin position="1"/>
        <end position="26"/>
    </location>
</feature>
<sequence length="1744" mass="189723">MKRAKKIMALVLSLALALNSSMLVLAEEPQQDEAKTEDIQAAEMSEDTGETPAMEDTGEAAITEEAAGEAGDVPEEVTDGSETEAADENKAPEAEEPTKTDKQPEAEEQTKTDKQPEAEEQTKTQEQPAKEEKVDAQAAAGDVELNAANFPDEAFREFIRGEADGNQDGILSTEEIANVTELAVNDEALGIRDMTGIRYFTELQILQVLDQSVAALDLSANVKLHTLVLDNNALTELNLTGVTNLETLILGPQNVGDKKYDGWSLSGKYDGDNDLLWPNDDGDISQVAGQKIHLVQNDFKKLAIDVPNNKMSLYIGTQGSMSVIPMDDYATQVITECSWSIDEANPGIVTVNSDESVETATVKGIAAGTTTVTATIGKYKASCVVTVEAGRPEGIQIGEETFPDEAFRDYVQNTIDLNKDTILTKEEIAECTSINVWEYRTGENDEIAIRDLTGIGYFTELETLDCSSNNLTALDLSANEKLSTLVCNDNMLTTLNLDNNTKLESLECEKNELTVLNLTNNKELGELYCDYNHLETLDLSGKSAEFGWYGSGYQIINGVLCKEWYYDQAFEDPVEEMSAAVGKVIYLKPEEQSGLQVVPDSVTLGLLDRCQIQVGMETEDGDMDFDNLPDDMQVSVRDTTIAEVEQAGDDEQKGTYVIIPLNIGSTKVMFSTETYSATCSITVRDGSVAVEVNAENFPDADFRSAVSEFIDGDGDGTLSLEEQLESSWLEAGGKCSSIQGIEKLPYLSQIFIHSAFLKDADFTGCDLNSIEITSPILENLNISGLTNLMNLDLRNARKLGDIDFAQFPNLETLVLGGKNMTKVDVTKNPELGLLALNNVPITSLDLSGNSGLETLELNNVPIASLDLSGNSELINLLLDNVPITKISTANAAGLERIAITRSGLESIDLKKNKELLNVKLSNTMGGETGWFTDESYTKPWTGDVKTALSSVLYRNPDWEEPVYDSPTYTEFDDPTYEDIIEGDNSYGVNGLKLGDGFIYGKLSTGILEEVSSNRKLAALLERQGIDDGDYKLLQASGVYRKNDKTDTSAAQFSFLGDEINTGDTIEVLRRTGTKADDTWERINEISVSENEVVVNADKIGLPFIVVKRTVERRNFTKSEVTGIEDMTYTGSAIKQSGLKVTYKGNELKEGTDYEVTYSANKNPGTATITLKGIGIYSGEISRTFTISVAEVEGLKTSAEKAASMKLEWEKLDNVTGYRVQYCTDDDFKSGVVTKVISTNTNVLNVTKLTAGSTYYYRVRAFVTVSGSPKYGSYSDTYEAVTATATPAAPKVSGVTGRANVKVTWKSVSGASSYELLQATSAKGEYNKIAELSASTLSYTVTEGLSYGRTYYYKVRTSREGNKYNVYSEESGYGYSATAPSTPRITKIEGGTKQVKLTWTKSSGASKYVIYQDDEIIATLSSSTLTNTVTGLAAGRTYGFKVRAYRSNVASSSSAEIFEATAPEEPTIKNILNGEELEVTWGAVSGASGYRVYMSTSASSGYKLVDTLEGKNAVTYTATGLDAATRYYFKVRSYRTGNDSQIYAGYSGIKYGETPAEVPQISSLRGGSKQITIKWKDVSNEDGYEIYRSVYATRSFTKLATLTEDKVSYVDKSLAQGKKYYYRVCSYRTIDGSKLYSELGTVEGTATTPAAPAIVSAKAAETQATVSWKAVSGVSGYDIYMATSSTGTYSKKVRVSGSSKTSGVVKNLTPGKKYYFRVKAYISASGEFTTTNSAFSGTKYCTIQK</sequence>
<evidence type="ECO:0000313" key="5">
    <source>
        <dbReference type="Proteomes" id="UP000184301"/>
    </source>
</evidence>
<dbReference type="PANTHER" id="PTHR46957">
    <property type="entry name" value="CYTOKINE RECEPTOR"/>
    <property type="match status" value="1"/>
</dbReference>
<feature type="compositionally biased region" description="Low complexity" evidence="1">
    <location>
        <begin position="59"/>
        <end position="71"/>
    </location>
</feature>
<dbReference type="STRING" id="1121950.SAMN02745243_03216"/>
<feature type="domain" description="Fibronectin type-III" evidence="3">
    <location>
        <begin position="1647"/>
        <end position="1744"/>
    </location>
</feature>
<evidence type="ECO:0000259" key="3">
    <source>
        <dbReference type="PROSITE" id="PS50853"/>
    </source>
</evidence>
<dbReference type="RefSeq" id="WP_073112319.1">
    <property type="nucleotide sequence ID" value="NZ_FQZY01000058.1"/>
</dbReference>
<feature type="compositionally biased region" description="Acidic residues" evidence="1">
    <location>
        <begin position="72"/>
        <end position="86"/>
    </location>
</feature>
<dbReference type="Gene3D" id="2.60.40.10">
    <property type="entry name" value="Immunoglobulins"/>
    <property type="match status" value="6"/>
</dbReference>
<dbReference type="Pfam" id="PF00041">
    <property type="entry name" value="fn3"/>
    <property type="match status" value="2"/>
</dbReference>
<dbReference type="PROSITE" id="PS50853">
    <property type="entry name" value="FN3"/>
    <property type="match status" value="3"/>
</dbReference>
<dbReference type="Proteomes" id="UP000184301">
    <property type="component" value="Unassembled WGS sequence"/>
</dbReference>
<name>A0A1M6TEX8_9FIRM</name>
<dbReference type="SUPFAM" id="SSF49265">
    <property type="entry name" value="Fibronectin type III"/>
    <property type="match status" value="4"/>
</dbReference>
<evidence type="ECO:0000313" key="4">
    <source>
        <dbReference type="EMBL" id="SHK55511.1"/>
    </source>
</evidence>
<feature type="domain" description="Fibronectin type-III" evidence="3">
    <location>
        <begin position="1378"/>
        <end position="1464"/>
    </location>
</feature>
<dbReference type="Gene3D" id="2.60.40.1080">
    <property type="match status" value="1"/>
</dbReference>